<evidence type="ECO:0000313" key="2">
    <source>
        <dbReference type="EMBL" id="KGO82489.1"/>
    </source>
</evidence>
<organism evidence="2 3">
    <name type="scientific">Flavobacterium beibuense F44-8</name>
    <dbReference type="NCBI Taxonomy" id="1406840"/>
    <lineage>
        <taxon>Bacteria</taxon>
        <taxon>Pseudomonadati</taxon>
        <taxon>Bacteroidota</taxon>
        <taxon>Flavobacteriia</taxon>
        <taxon>Flavobacteriales</taxon>
        <taxon>Flavobacteriaceae</taxon>
        <taxon>Flavobacterium</taxon>
    </lineage>
</organism>
<evidence type="ECO:0000313" key="3">
    <source>
        <dbReference type="Proteomes" id="UP000030129"/>
    </source>
</evidence>
<feature type="signal peptide" evidence="1">
    <location>
        <begin position="1"/>
        <end position="19"/>
    </location>
</feature>
<sequence length="125" mass="14820">MKKFILLAFFFFALNTAFAQTDNGWGEWQKTSCYSKIEFRLKYDGKNGEQHHWKVQFKNNYNNLISFNYTVTDKVQQYTLTTHRKTLKGGKQSDEADLFTDLEDIYILVDKVSMTPYPENFIECE</sequence>
<name>A0A0A2LR94_9FLAO</name>
<accession>A0A0A2LR94</accession>
<comment type="caution">
    <text evidence="2">The sequence shown here is derived from an EMBL/GenBank/DDBJ whole genome shotgun (WGS) entry which is preliminary data.</text>
</comment>
<dbReference type="Proteomes" id="UP000030129">
    <property type="component" value="Unassembled WGS sequence"/>
</dbReference>
<keyword evidence="3" id="KW-1185">Reference proteome</keyword>
<proteinExistence type="predicted"/>
<feature type="chain" id="PRO_5001991400" evidence="1">
    <location>
        <begin position="20"/>
        <end position="125"/>
    </location>
</feature>
<gene>
    <name evidence="2" type="ORF">Q763_05150</name>
</gene>
<dbReference type="AlphaFoldDB" id="A0A0A2LR94"/>
<dbReference type="EMBL" id="JRLV01000005">
    <property type="protein sequence ID" value="KGO82489.1"/>
    <property type="molecule type" value="Genomic_DNA"/>
</dbReference>
<protein>
    <submittedName>
        <fullName evidence="2">Uncharacterized protein</fullName>
    </submittedName>
</protein>
<dbReference type="RefSeq" id="WP_035131874.1">
    <property type="nucleotide sequence ID" value="NZ_JRLV01000005.1"/>
</dbReference>
<keyword evidence="1" id="KW-0732">Signal</keyword>
<reference evidence="2 3" key="1">
    <citation type="submission" date="2013-09" db="EMBL/GenBank/DDBJ databases">
        <authorList>
            <person name="Zeng Z."/>
            <person name="Chen C."/>
        </authorList>
    </citation>
    <scope>NUCLEOTIDE SEQUENCE [LARGE SCALE GENOMIC DNA]</scope>
    <source>
        <strain evidence="2 3">F44-8</strain>
    </source>
</reference>
<evidence type="ECO:0000256" key="1">
    <source>
        <dbReference type="SAM" id="SignalP"/>
    </source>
</evidence>
<dbReference type="eggNOG" id="ENOG502ZY48">
    <property type="taxonomic scope" value="Bacteria"/>
</dbReference>